<dbReference type="STRING" id="1121306.SAMN02745196_02094"/>
<organism evidence="1 2">
    <name type="scientific">Clostridium collagenovorans DSM 3089</name>
    <dbReference type="NCBI Taxonomy" id="1121306"/>
    <lineage>
        <taxon>Bacteria</taxon>
        <taxon>Bacillati</taxon>
        <taxon>Bacillota</taxon>
        <taxon>Clostridia</taxon>
        <taxon>Eubacteriales</taxon>
        <taxon>Clostridiaceae</taxon>
        <taxon>Clostridium</taxon>
    </lineage>
</organism>
<dbReference type="Proteomes" id="UP000184526">
    <property type="component" value="Unassembled WGS sequence"/>
</dbReference>
<keyword evidence="1" id="KW-0808">Transferase</keyword>
<dbReference type="GO" id="GO:0016779">
    <property type="term" value="F:nucleotidyltransferase activity"/>
    <property type="evidence" value="ECO:0007669"/>
    <property type="project" value="UniProtKB-KW"/>
</dbReference>
<keyword evidence="2" id="KW-1185">Reference proteome</keyword>
<keyword evidence="1" id="KW-0548">Nucleotidyltransferase</keyword>
<evidence type="ECO:0000313" key="2">
    <source>
        <dbReference type="Proteomes" id="UP000184526"/>
    </source>
</evidence>
<accession>A0A1M5X9T6</accession>
<dbReference type="SUPFAM" id="SSF81631">
    <property type="entry name" value="PAP/OAS1 substrate-binding domain"/>
    <property type="match status" value="1"/>
</dbReference>
<gene>
    <name evidence="1" type="ORF">SAMN02745196_02094</name>
</gene>
<name>A0A1M5X9T6_9CLOT</name>
<dbReference type="Pfam" id="PF04439">
    <property type="entry name" value="Adenyl_transf"/>
    <property type="match status" value="1"/>
</dbReference>
<evidence type="ECO:0000313" key="1">
    <source>
        <dbReference type="EMBL" id="SHH95983.1"/>
    </source>
</evidence>
<proteinExistence type="predicted"/>
<dbReference type="Gene3D" id="1.20.120.330">
    <property type="entry name" value="Nucleotidyltransferases domain 2"/>
    <property type="match status" value="1"/>
</dbReference>
<sequence>MWNTFLKTYPSGEVKCIWKSVFIMCDLFNDIAKDIACKMNIKYEESQAMNSLKFLKDVHLLPKDAKKIY</sequence>
<dbReference type="AlphaFoldDB" id="A0A1M5X9T6"/>
<reference evidence="1 2" key="1">
    <citation type="submission" date="2016-11" db="EMBL/GenBank/DDBJ databases">
        <authorList>
            <person name="Jaros S."/>
            <person name="Januszkiewicz K."/>
            <person name="Wedrychowicz H."/>
        </authorList>
    </citation>
    <scope>NUCLEOTIDE SEQUENCE [LARGE SCALE GENOMIC DNA]</scope>
    <source>
        <strain evidence="1 2">DSM 3089</strain>
    </source>
</reference>
<dbReference type="InterPro" id="IPR007530">
    <property type="entry name" value="Aminoglycoside_adenylylTfrase"/>
</dbReference>
<dbReference type="EMBL" id="FQXP01000007">
    <property type="protein sequence ID" value="SHH95983.1"/>
    <property type="molecule type" value="Genomic_DNA"/>
</dbReference>
<protein>
    <submittedName>
        <fullName evidence="1">Streptomycin adenylyltransferase</fullName>
    </submittedName>
</protein>